<evidence type="ECO:0000313" key="4">
    <source>
        <dbReference type="EMBL" id="KAF8763310.1"/>
    </source>
</evidence>
<dbReference type="Proteomes" id="UP000807504">
    <property type="component" value="Unassembled WGS sequence"/>
</dbReference>
<comment type="caution">
    <text evidence="4">The sequence shown here is derived from an EMBL/GenBank/DDBJ whole genome shotgun (WGS) entry which is preliminary data.</text>
</comment>
<feature type="domain" description="Sulfotransferase" evidence="3">
    <location>
        <begin position="36"/>
        <end position="306"/>
    </location>
</feature>
<comment type="similarity">
    <text evidence="1">Belongs to the sulfotransferase 1 family.</text>
</comment>
<dbReference type="PANTHER" id="PTHR11783">
    <property type="entry name" value="SULFOTRANSFERASE SULT"/>
    <property type="match status" value="1"/>
</dbReference>
<keyword evidence="5" id="KW-1185">Reference proteome</keyword>
<dbReference type="GO" id="GO:0008146">
    <property type="term" value="F:sulfotransferase activity"/>
    <property type="evidence" value="ECO:0007669"/>
    <property type="project" value="InterPro"/>
</dbReference>
<proteinExistence type="inferred from homology"/>
<gene>
    <name evidence="4" type="ORF">HNY73_021506</name>
</gene>
<dbReference type="InterPro" id="IPR000863">
    <property type="entry name" value="Sulfotransferase_dom"/>
</dbReference>
<evidence type="ECO:0000259" key="3">
    <source>
        <dbReference type="Pfam" id="PF00685"/>
    </source>
</evidence>
<organism evidence="4 5">
    <name type="scientific">Argiope bruennichi</name>
    <name type="common">Wasp spider</name>
    <name type="synonym">Aranea bruennichi</name>
    <dbReference type="NCBI Taxonomy" id="94029"/>
    <lineage>
        <taxon>Eukaryota</taxon>
        <taxon>Metazoa</taxon>
        <taxon>Ecdysozoa</taxon>
        <taxon>Arthropoda</taxon>
        <taxon>Chelicerata</taxon>
        <taxon>Arachnida</taxon>
        <taxon>Araneae</taxon>
        <taxon>Araneomorphae</taxon>
        <taxon>Entelegynae</taxon>
        <taxon>Araneoidea</taxon>
        <taxon>Araneidae</taxon>
        <taxon>Argiope</taxon>
    </lineage>
</organism>
<evidence type="ECO:0000256" key="1">
    <source>
        <dbReference type="ARBA" id="ARBA00005771"/>
    </source>
</evidence>
<evidence type="ECO:0000256" key="2">
    <source>
        <dbReference type="ARBA" id="ARBA00022679"/>
    </source>
</evidence>
<reference evidence="4" key="2">
    <citation type="submission" date="2020-06" db="EMBL/GenBank/DDBJ databases">
        <authorList>
            <person name="Sheffer M."/>
        </authorList>
    </citation>
    <scope>NUCLEOTIDE SEQUENCE</scope>
</reference>
<dbReference type="AlphaFoldDB" id="A0A8T0E1G1"/>
<dbReference type="Gene3D" id="3.40.50.300">
    <property type="entry name" value="P-loop containing nucleotide triphosphate hydrolases"/>
    <property type="match status" value="1"/>
</dbReference>
<dbReference type="InterPro" id="IPR027417">
    <property type="entry name" value="P-loop_NTPase"/>
</dbReference>
<evidence type="ECO:0000313" key="5">
    <source>
        <dbReference type="Proteomes" id="UP000807504"/>
    </source>
</evidence>
<keyword evidence="2" id="KW-0808">Transferase</keyword>
<accession>A0A8T0E1G1</accession>
<sequence>MDISNRFCVSVEGVVIPRFLSEECFRSALRFKPKRGDVFVATYPKCGTTWMQNLVLNIMRRGRNFEKPSDFHFASPFLDMLGAEDSEKIMIRPGCYKTHLPLHKVPWSDDAKYIYVARNPKDCCVSFYHHMKNLPGYQFSDGPFEEFFDLFIKGEVEFGNYFDHLIPWYEARHRPNVFFTTFEEMKMDLKKIAMKLAEFIDKREAEYLQDNPEVLESILHNCTFAEMKKIMNEGISVMYSKDHLASLPKGRRHIIQYIESFPKRIETDRKINVIRKGEIGSHKHELTPKQHEILSRIIQESTKGTGRYVSVGKVDVNIKFTLEY</sequence>
<dbReference type="Pfam" id="PF00685">
    <property type="entry name" value="Sulfotransfer_1"/>
    <property type="match status" value="1"/>
</dbReference>
<protein>
    <submittedName>
        <fullName evidence="4">Sulfotransferase 1C2A like protein</fullName>
    </submittedName>
</protein>
<name>A0A8T0E1G1_ARGBR</name>
<dbReference type="SUPFAM" id="SSF52540">
    <property type="entry name" value="P-loop containing nucleoside triphosphate hydrolases"/>
    <property type="match status" value="1"/>
</dbReference>
<dbReference type="EMBL" id="JABXBU010002231">
    <property type="protein sequence ID" value="KAF8763310.1"/>
    <property type="molecule type" value="Genomic_DNA"/>
</dbReference>
<reference evidence="4" key="1">
    <citation type="journal article" date="2020" name="bioRxiv">
        <title>Chromosome-level reference genome of the European wasp spider Argiope bruennichi: a resource for studies on range expansion and evolutionary adaptation.</title>
        <authorList>
            <person name="Sheffer M.M."/>
            <person name="Hoppe A."/>
            <person name="Krehenwinkel H."/>
            <person name="Uhl G."/>
            <person name="Kuss A.W."/>
            <person name="Jensen L."/>
            <person name="Jensen C."/>
            <person name="Gillespie R.G."/>
            <person name="Hoff K.J."/>
            <person name="Prost S."/>
        </authorList>
    </citation>
    <scope>NUCLEOTIDE SEQUENCE</scope>
</reference>